<dbReference type="Proteomes" id="UP001168877">
    <property type="component" value="Unassembled WGS sequence"/>
</dbReference>
<sequence length="117" mass="10911">MWCLIGEGGAALGRECCCVDVDSGEADVARTGVVLTGGAAAEGCASVGEVDVAMTGVERTGVAAAGAVVVGGVNAAAKSGAIVAGIDDACGTAACRDVGESLYGGNSGVSTTVEGAG</sequence>
<accession>A0AA39TDR6</accession>
<reference evidence="1" key="2">
    <citation type="submission" date="2023-06" db="EMBL/GenBank/DDBJ databases">
        <authorList>
            <person name="Swenson N.G."/>
            <person name="Wegrzyn J.L."/>
            <person name="Mcevoy S.L."/>
        </authorList>
    </citation>
    <scope>NUCLEOTIDE SEQUENCE</scope>
    <source>
        <strain evidence="1">NS2018</strain>
        <tissue evidence="1">Leaf</tissue>
    </source>
</reference>
<evidence type="ECO:0000313" key="1">
    <source>
        <dbReference type="EMBL" id="KAK0608122.1"/>
    </source>
</evidence>
<protein>
    <submittedName>
        <fullName evidence="1">Uncharacterized protein</fullName>
    </submittedName>
</protein>
<reference evidence="1" key="1">
    <citation type="journal article" date="2022" name="Plant J.">
        <title>Strategies of tolerance reflected in two North American maple genomes.</title>
        <authorList>
            <person name="McEvoy S.L."/>
            <person name="Sezen U.U."/>
            <person name="Trouern-Trend A."/>
            <person name="McMahon S.M."/>
            <person name="Schaberg P.G."/>
            <person name="Yang J."/>
            <person name="Wegrzyn J.L."/>
            <person name="Swenson N.G."/>
        </authorList>
    </citation>
    <scope>NUCLEOTIDE SEQUENCE</scope>
    <source>
        <strain evidence="1">NS2018</strain>
    </source>
</reference>
<dbReference type="EMBL" id="JAUESC010000001">
    <property type="protein sequence ID" value="KAK0608122.1"/>
    <property type="molecule type" value="Genomic_DNA"/>
</dbReference>
<evidence type="ECO:0000313" key="2">
    <source>
        <dbReference type="Proteomes" id="UP001168877"/>
    </source>
</evidence>
<keyword evidence="2" id="KW-1185">Reference proteome</keyword>
<proteinExistence type="predicted"/>
<name>A0AA39TDR6_ACESA</name>
<organism evidence="1 2">
    <name type="scientific">Acer saccharum</name>
    <name type="common">Sugar maple</name>
    <dbReference type="NCBI Taxonomy" id="4024"/>
    <lineage>
        <taxon>Eukaryota</taxon>
        <taxon>Viridiplantae</taxon>
        <taxon>Streptophyta</taxon>
        <taxon>Embryophyta</taxon>
        <taxon>Tracheophyta</taxon>
        <taxon>Spermatophyta</taxon>
        <taxon>Magnoliopsida</taxon>
        <taxon>eudicotyledons</taxon>
        <taxon>Gunneridae</taxon>
        <taxon>Pentapetalae</taxon>
        <taxon>rosids</taxon>
        <taxon>malvids</taxon>
        <taxon>Sapindales</taxon>
        <taxon>Sapindaceae</taxon>
        <taxon>Hippocastanoideae</taxon>
        <taxon>Acereae</taxon>
        <taxon>Acer</taxon>
    </lineage>
</organism>
<dbReference type="AlphaFoldDB" id="A0AA39TDR6"/>
<comment type="caution">
    <text evidence="1">The sequence shown here is derived from an EMBL/GenBank/DDBJ whole genome shotgun (WGS) entry which is preliminary data.</text>
</comment>
<gene>
    <name evidence="1" type="ORF">LWI29_025806</name>
</gene>